<comment type="caution">
    <text evidence="3">The sequence shown here is derived from an EMBL/GenBank/DDBJ whole genome shotgun (WGS) entry which is preliminary data.</text>
</comment>
<dbReference type="OrthoDB" id="5562676at2759"/>
<name>A0A9P6IN09_9FUNG</name>
<evidence type="ECO:0000313" key="3">
    <source>
        <dbReference type="EMBL" id="KAF9940710.1"/>
    </source>
</evidence>
<feature type="non-terminal residue" evidence="3">
    <location>
        <position position="1"/>
    </location>
</feature>
<organism evidence="3 4">
    <name type="scientific">Modicella reniformis</name>
    <dbReference type="NCBI Taxonomy" id="1440133"/>
    <lineage>
        <taxon>Eukaryota</taxon>
        <taxon>Fungi</taxon>
        <taxon>Fungi incertae sedis</taxon>
        <taxon>Mucoromycota</taxon>
        <taxon>Mortierellomycotina</taxon>
        <taxon>Mortierellomycetes</taxon>
        <taxon>Mortierellales</taxon>
        <taxon>Mortierellaceae</taxon>
        <taxon>Modicella</taxon>
    </lineage>
</organism>
<feature type="compositionally biased region" description="Polar residues" evidence="1">
    <location>
        <begin position="139"/>
        <end position="159"/>
    </location>
</feature>
<dbReference type="PANTHER" id="PTHR28062:SF1">
    <property type="entry name" value="TRANSMEMBRANE PROTEIN"/>
    <property type="match status" value="1"/>
</dbReference>
<keyword evidence="2" id="KW-1133">Transmembrane helix</keyword>
<reference evidence="3" key="1">
    <citation type="journal article" date="2020" name="Fungal Divers.">
        <title>Resolving the Mortierellaceae phylogeny through synthesis of multi-gene phylogenetics and phylogenomics.</title>
        <authorList>
            <person name="Vandepol N."/>
            <person name="Liber J."/>
            <person name="Desiro A."/>
            <person name="Na H."/>
            <person name="Kennedy M."/>
            <person name="Barry K."/>
            <person name="Grigoriev I.V."/>
            <person name="Miller A.N."/>
            <person name="O'Donnell K."/>
            <person name="Stajich J.E."/>
            <person name="Bonito G."/>
        </authorList>
    </citation>
    <scope>NUCLEOTIDE SEQUENCE</scope>
    <source>
        <strain evidence="3">MES-2147</strain>
    </source>
</reference>
<dbReference type="GO" id="GO:1902600">
    <property type="term" value="P:proton transmembrane transport"/>
    <property type="evidence" value="ECO:0007669"/>
    <property type="project" value="TreeGrafter"/>
</dbReference>
<dbReference type="GO" id="GO:0006813">
    <property type="term" value="P:potassium ion transport"/>
    <property type="evidence" value="ECO:0007669"/>
    <property type="project" value="TreeGrafter"/>
</dbReference>
<dbReference type="Pfam" id="PF10173">
    <property type="entry name" value="Mit_KHE1"/>
    <property type="match status" value="1"/>
</dbReference>
<evidence type="ECO:0000313" key="4">
    <source>
        <dbReference type="Proteomes" id="UP000749646"/>
    </source>
</evidence>
<feature type="transmembrane region" description="Helical" evidence="2">
    <location>
        <begin position="28"/>
        <end position="48"/>
    </location>
</feature>
<dbReference type="AlphaFoldDB" id="A0A9P6IN09"/>
<protein>
    <submittedName>
        <fullName evidence="3">Uncharacterized protein</fullName>
    </submittedName>
</protein>
<proteinExistence type="predicted"/>
<dbReference type="Proteomes" id="UP000749646">
    <property type="component" value="Unassembled WGS sequence"/>
</dbReference>
<keyword evidence="2" id="KW-0472">Membrane</keyword>
<dbReference type="EMBL" id="JAAAHW010009449">
    <property type="protein sequence ID" value="KAF9940710.1"/>
    <property type="molecule type" value="Genomic_DNA"/>
</dbReference>
<dbReference type="PANTHER" id="PTHR28062">
    <property type="entry name" value="K+-H+ EXCHANGE-LIKE PROTEIN"/>
    <property type="match status" value="1"/>
</dbReference>
<keyword evidence="4" id="KW-1185">Reference proteome</keyword>
<accession>A0A9P6IN09</accession>
<evidence type="ECO:0000256" key="2">
    <source>
        <dbReference type="SAM" id="Phobius"/>
    </source>
</evidence>
<sequence length="252" mass="29127">YPSSLVEAQVHTEFVAMIRQKIPYHRKYMIYSAIWVPITSLFTIVPLVPNIPRFSSLEPLERLFYFYFLRCDLAYNGAKHLDILIKNDMISFQPSDVLNLRLAHDPNFTVFFTESNQLSLRRRPRKKRQQLDPNAPVITESSGEVSPTLNGDKNISTSTNEEDTKATKHDATVARVLKVDSDPMSMADQVAHEGFLSDEELETISRTFEQASMMLREIRQARFQEADKFLKAKMKSTRTLDRNGSDYKQKQE</sequence>
<gene>
    <name evidence="3" type="ORF">BGZ65_006349</name>
</gene>
<dbReference type="InterPro" id="IPR018786">
    <property type="entry name" value="Mit_KHE1"/>
</dbReference>
<dbReference type="GO" id="GO:0005743">
    <property type="term" value="C:mitochondrial inner membrane"/>
    <property type="evidence" value="ECO:0007669"/>
    <property type="project" value="TreeGrafter"/>
</dbReference>
<keyword evidence="2" id="KW-0812">Transmembrane</keyword>
<evidence type="ECO:0000256" key="1">
    <source>
        <dbReference type="SAM" id="MobiDB-lite"/>
    </source>
</evidence>
<feature type="region of interest" description="Disordered" evidence="1">
    <location>
        <begin position="121"/>
        <end position="168"/>
    </location>
</feature>